<dbReference type="Proteomes" id="UP000254866">
    <property type="component" value="Unassembled WGS sequence"/>
</dbReference>
<comment type="caution">
    <text evidence="1">The sequence shown here is derived from an EMBL/GenBank/DDBJ whole genome shotgun (WGS) entry which is preliminary data.</text>
</comment>
<evidence type="ECO:0000313" key="1">
    <source>
        <dbReference type="EMBL" id="RDL41648.1"/>
    </source>
</evidence>
<organism evidence="1 2">
    <name type="scientific">Venustampulla echinocandica</name>
    <dbReference type="NCBI Taxonomy" id="2656787"/>
    <lineage>
        <taxon>Eukaryota</taxon>
        <taxon>Fungi</taxon>
        <taxon>Dikarya</taxon>
        <taxon>Ascomycota</taxon>
        <taxon>Pezizomycotina</taxon>
        <taxon>Leotiomycetes</taxon>
        <taxon>Helotiales</taxon>
        <taxon>Pleuroascaceae</taxon>
        <taxon>Venustampulla</taxon>
    </lineage>
</organism>
<keyword evidence="2" id="KW-1185">Reference proteome</keyword>
<protein>
    <submittedName>
        <fullName evidence="1">Uncharacterized protein</fullName>
    </submittedName>
</protein>
<dbReference type="OrthoDB" id="3560500at2759"/>
<dbReference type="GeneID" id="43594476"/>
<proteinExistence type="predicted"/>
<dbReference type="AlphaFoldDB" id="A0A370U1K0"/>
<dbReference type="RefSeq" id="XP_031874304.1">
    <property type="nucleotide sequence ID" value="XM_032010250.1"/>
</dbReference>
<accession>A0A370U1K0</accession>
<reference evidence="1 2" key="1">
    <citation type="journal article" date="2018" name="IMA Fungus">
        <title>IMA Genome-F 9: Draft genome sequence of Annulohypoxylon stygium, Aspergillus mulundensis, Berkeleyomyces basicola (syn. Thielaviopsis basicola), Ceratocystis smalleyi, two Cercospora beticola strains, Coleophoma cylindrospora, Fusarium fracticaudum, Phialophora cf. hyalina, and Morchella septimelata.</title>
        <authorList>
            <person name="Wingfield B.D."/>
            <person name="Bills G.F."/>
            <person name="Dong Y."/>
            <person name="Huang W."/>
            <person name="Nel W.J."/>
            <person name="Swalarsk-Parry B.S."/>
            <person name="Vaghefi N."/>
            <person name="Wilken P.M."/>
            <person name="An Z."/>
            <person name="de Beer Z.W."/>
            <person name="De Vos L."/>
            <person name="Chen L."/>
            <person name="Duong T.A."/>
            <person name="Gao Y."/>
            <person name="Hammerbacher A."/>
            <person name="Kikkert J.R."/>
            <person name="Li Y."/>
            <person name="Li H."/>
            <person name="Li K."/>
            <person name="Li Q."/>
            <person name="Liu X."/>
            <person name="Ma X."/>
            <person name="Naidoo K."/>
            <person name="Pethybridge S.J."/>
            <person name="Sun J."/>
            <person name="Steenkamp E.T."/>
            <person name="van der Nest M.A."/>
            <person name="van Wyk S."/>
            <person name="Wingfield M.J."/>
            <person name="Xiong C."/>
            <person name="Yue Q."/>
            <person name="Zhang X."/>
        </authorList>
    </citation>
    <scope>NUCLEOTIDE SEQUENCE [LARGE SCALE GENOMIC DNA]</scope>
    <source>
        <strain evidence="1 2">BP 5553</strain>
    </source>
</reference>
<sequence>MPALIPTYYLALTAGNVAVLSFAWGRLATPLAGPQLTQQRTRIVQKAKAVAMKPATSPFPRGAHTLPMFDAAPM</sequence>
<dbReference type="EMBL" id="NPIC01000001">
    <property type="protein sequence ID" value="RDL41648.1"/>
    <property type="molecule type" value="Genomic_DNA"/>
</dbReference>
<name>A0A370U1K0_9HELO</name>
<gene>
    <name evidence="1" type="ORF">BP5553_01627</name>
</gene>
<evidence type="ECO:0000313" key="2">
    <source>
        <dbReference type="Proteomes" id="UP000254866"/>
    </source>
</evidence>